<dbReference type="AlphaFoldDB" id="A0AA42C7M2"/>
<dbReference type="EMBL" id="JAPAAF010000020">
    <property type="protein sequence ID" value="MCW0483709.1"/>
    <property type="molecule type" value="Genomic_DNA"/>
</dbReference>
<gene>
    <name evidence="1" type="ORF">N2K84_13275</name>
</gene>
<accession>A0AA42C7M2</accession>
<organism evidence="1 2">
    <name type="scientific">Gaoshiqia sediminis</name>
    <dbReference type="NCBI Taxonomy" id="2986998"/>
    <lineage>
        <taxon>Bacteria</taxon>
        <taxon>Pseudomonadati</taxon>
        <taxon>Bacteroidota</taxon>
        <taxon>Bacteroidia</taxon>
        <taxon>Marinilabiliales</taxon>
        <taxon>Prolixibacteraceae</taxon>
        <taxon>Gaoshiqia</taxon>
    </lineage>
</organism>
<dbReference type="Proteomes" id="UP001163821">
    <property type="component" value="Unassembled WGS sequence"/>
</dbReference>
<evidence type="ECO:0008006" key="3">
    <source>
        <dbReference type="Google" id="ProtNLM"/>
    </source>
</evidence>
<protein>
    <recommendedName>
        <fullName evidence="3">PD-(D/E)XK nuclease superfamily protein</fullName>
    </recommendedName>
</protein>
<name>A0AA42C7M2_9BACT</name>
<dbReference type="RefSeq" id="WP_282592303.1">
    <property type="nucleotide sequence ID" value="NZ_JAPAAF010000020.1"/>
</dbReference>
<evidence type="ECO:0000313" key="1">
    <source>
        <dbReference type="EMBL" id="MCW0483709.1"/>
    </source>
</evidence>
<keyword evidence="2" id="KW-1185">Reference proteome</keyword>
<proteinExistence type="predicted"/>
<reference evidence="1" key="1">
    <citation type="submission" date="2022-10" db="EMBL/GenBank/DDBJ databases">
        <title>Gaoshiqiia sediminis gen. nov., sp. nov., isolated from coastal sediment.</title>
        <authorList>
            <person name="Yu W.X."/>
            <person name="Mu D.S."/>
            <person name="Du J.Z."/>
            <person name="Liang Y.Q."/>
        </authorList>
    </citation>
    <scope>NUCLEOTIDE SEQUENCE</scope>
    <source>
        <strain evidence="1">A06</strain>
    </source>
</reference>
<sequence>MGKKLSLFNDYHTKENILSNHCGLILKLLYEENPKSFEEVIAILTGKDFVINPSFEQQVRKTTSVPDIVIEQKSFSIYFETKQFDWFYDDQIDRHLAGFKRENDYNILFLIANFQIDDLEEKFKIQIEKARRDFNITLCPISFEQLIGILETVESTRDYKTFLIEFRDFLEQNNYLPTWKHMLDVVNCSGTIKEVHEHDVYMCPDTGGMYNHQRALYFGGYKNKNVKYLHEIKALVVVERGGSKAYIKWKNVDIEDKTIINEALQKVRLFEYRINEIQDRNLQVFILHNRQEVNFRKVSDGGLYGSKKYFKNIAKKYNANNVNELAEKLRNETWE</sequence>
<comment type="caution">
    <text evidence="1">The sequence shown here is derived from an EMBL/GenBank/DDBJ whole genome shotgun (WGS) entry which is preliminary data.</text>
</comment>
<evidence type="ECO:0000313" key="2">
    <source>
        <dbReference type="Proteomes" id="UP001163821"/>
    </source>
</evidence>